<evidence type="ECO:0000256" key="16">
    <source>
        <dbReference type="SAM" id="Coils"/>
    </source>
</evidence>
<dbReference type="InterPro" id="IPR003660">
    <property type="entry name" value="HAMP_dom"/>
</dbReference>
<dbReference type="GO" id="GO:0005886">
    <property type="term" value="C:plasma membrane"/>
    <property type="evidence" value="ECO:0007669"/>
    <property type="project" value="UniProtKB-SubCell"/>
</dbReference>
<evidence type="ECO:0000256" key="12">
    <source>
        <dbReference type="ARBA" id="ARBA00023012"/>
    </source>
</evidence>
<keyword evidence="8" id="KW-0547">Nucleotide-binding</keyword>
<dbReference type="Gene3D" id="3.30.565.10">
    <property type="entry name" value="Histidine kinase-like ATPase, C-terminal domain"/>
    <property type="match status" value="1"/>
</dbReference>
<dbReference type="SMART" id="SM00388">
    <property type="entry name" value="HisKA"/>
    <property type="match status" value="1"/>
</dbReference>
<dbReference type="SUPFAM" id="SSF55874">
    <property type="entry name" value="ATPase domain of HSP90 chaperone/DNA topoisomerase II/histidine kinase"/>
    <property type="match status" value="1"/>
</dbReference>
<dbReference type="Gene3D" id="1.10.287.130">
    <property type="match status" value="1"/>
</dbReference>
<dbReference type="CDD" id="cd00082">
    <property type="entry name" value="HisKA"/>
    <property type="match status" value="1"/>
</dbReference>
<evidence type="ECO:0000256" key="11">
    <source>
        <dbReference type="ARBA" id="ARBA00022989"/>
    </source>
</evidence>
<dbReference type="Pfam" id="PF00512">
    <property type="entry name" value="HisKA"/>
    <property type="match status" value="1"/>
</dbReference>
<dbReference type="Gene3D" id="2.10.70.100">
    <property type="match status" value="1"/>
</dbReference>
<dbReference type="InterPro" id="IPR000014">
    <property type="entry name" value="PAS"/>
</dbReference>
<name>W0DNW2_9GAMM</name>
<dbReference type="InterPro" id="IPR011006">
    <property type="entry name" value="CheY-like_superfamily"/>
</dbReference>
<dbReference type="Gene3D" id="3.40.50.2300">
    <property type="match status" value="1"/>
</dbReference>
<sequence>MKDSKPRTLHFALMQVISVVLLASTAAFVLLLNHHHRQDIIAQTDARLLAAAEFSRELLGPDFHDAIDGPDSVSEREFLDIVDRNDSLARRLGLQYLWSVLVVDDGIVFTSATRSDLTDPASAHAAFFETHSDPDAFAPALESKPNPAFSSFHNEWGEGRMVLMPREDAHGRTHIFGASVQLTEFEGWLRTAVAKAILIGLALFGLAWLFSLRLTRGVARQFTAMSEAAHRMGSGDLAAPLPRSNLVELQSFASDLDTVRRELEKRIGELRRSRALEQYKAEVLSMLTRGAELSSVLEALARFTEKHDPSVRASVLLFDRDAGALVHAAGPGLPDEYNALMGPPGLPIGPEVGSCGSAAFLKERVVVTDILNSPRWTPYAAFIEQARKHRLFACWSQPIVAANGDLLGTIANYGDRVRDPDHDNLKALEWAAGVAALAIGKLRAEQALRLSTQRLKEAQRVANIGDWELDLVHDRLTWSEEVFRIFELDSTVSPATYQGFLDLVHPEDRERVDTAYRRSLEAREPYSVEHRVPFPDGRVKFVHERAEHHFNDDGNLLRSLGTVQDITEQELARQRLRHLSAIVERSPVVAMTWRNEPGWPPDYVTDNVRQFGYQPDDFLSESITYAQLIHPEDLPAIERDVARYVAHGPDEYRQQYRLRHGDGHWIWIEDHTWLTRDPAGQVTAIHGVLMDISEKQRIHAELDEYRQHLETLVTQRTVELEDARQRAEAANAAKSVFLANMSHEIRTPLNAILGLTHLMRAQASSIDTERLDKIEASGHHLLSLISDILDLSKIEAGRLQLEDTDFHLSAVLNSVRAMIAEQAGAKGLEIRVDTEAMPAWVHGDPTRLRQALLNYATNAVKFTERGYVELRARLLDDDGHSLRVRFEVKDTGIGIEQEKLPELFQAFQQADASTTRRYGGSGLGLVITRRLVELMHGDVGVESTPNVGSTFWFSLRLERGHGAEPHATPAQTQADPAHSLRQRYRGANVLLVEDNAINREVATELLRSVEMTVDLAEDGQQAVHRARQRTYDLVLMDIQMPQMDGLEATRTIRTLPGWDAVPILAMTANAFEEDRQVCLAAGMNDFVSKPVEPRDLYQLLLKWLQAARTEPGAPKPDARETRGESEDLRTRLTAIDGLDLDAGLKIARGRFSFLVRLLSLFLEHHGDDPARLRQLAAAGDRTGLKETAHALKSAAGNVGARRVSEHAARLQAAAADDAREVENEAQALAQMLEQLCERLRAELEAPRA</sequence>
<dbReference type="PANTHER" id="PTHR45339:SF1">
    <property type="entry name" value="HYBRID SIGNAL TRANSDUCTION HISTIDINE KINASE J"/>
    <property type="match status" value="1"/>
</dbReference>
<dbReference type="Gene3D" id="3.30.450.40">
    <property type="match status" value="1"/>
</dbReference>
<protein>
    <recommendedName>
        <fullName evidence="3">histidine kinase</fullName>
        <ecNumber evidence="3">2.7.13.3</ecNumber>
    </recommendedName>
</protein>
<dbReference type="SMART" id="SM00448">
    <property type="entry name" value="REC"/>
    <property type="match status" value="1"/>
</dbReference>
<accession>W0DNW2</accession>
<dbReference type="SMART" id="SM00387">
    <property type="entry name" value="HATPase_c"/>
    <property type="match status" value="1"/>
</dbReference>
<keyword evidence="11 17" id="KW-1133">Transmembrane helix</keyword>
<evidence type="ECO:0000256" key="10">
    <source>
        <dbReference type="ARBA" id="ARBA00022840"/>
    </source>
</evidence>
<gene>
    <name evidence="24" type="ORF">THITH_12525</name>
</gene>
<dbReference type="Gene3D" id="6.10.340.10">
    <property type="match status" value="1"/>
</dbReference>
<evidence type="ECO:0000313" key="25">
    <source>
        <dbReference type="Proteomes" id="UP000005289"/>
    </source>
</evidence>
<dbReference type="InterPro" id="IPR004358">
    <property type="entry name" value="Sig_transdc_His_kin-like_C"/>
</dbReference>
<dbReference type="EMBL" id="CP007029">
    <property type="protein sequence ID" value="AHE98947.1"/>
    <property type="molecule type" value="Genomic_DNA"/>
</dbReference>
<dbReference type="SMART" id="SM00065">
    <property type="entry name" value="GAF"/>
    <property type="match status" value="1"/>
</dbReference>
<dbReference type="PROSITE" id="PS50894">
    <property type="entry name" value="HPT"/>
    <property type="match status" value="1"/>
</dbReference>
<dbReference type="PROSITE" id="PS50113">
    <property type="entry name" value="PAC"/>
    <property type="match status" value="2"/>
</dbReference>
<dbReference type="CDD" id="cd16922">
    <property type="entry name" value="HATPase_EvgS-ArcB-TorS-like"/>
    <property type="match status" value="1"/>
</dbReference>
<evidence type="ECO:0000256" key="5">
    <source>
        <dbReference type="ARBA" id="ARBA00022553"/>
    </source>
</evidence>
<dbReference type="InterPro" id="IPR036641">
    <property type="entry name" value="HPT_dom_sf"/>
</dbReference>
<dbReference type="Pfam" id="PF01627">
    <property type="entry name" value="Hpt"/>
    <property type="match status" value="1"/>
</dbReference>
<evidence type="ECO:0000256" key="8">
    <source>
        <dbReference type="ARBA" id="ARBA00022741"/>
    </source>
</evidence>
<dbReference type="SUPFAM" id="SSF55785">
    <property type="entry name" value="PYP-like sensor domain (PAS domain)"/>
    <property type="match status" value="2"/>
</dbReference>
<dbReference type="Gene3D" id="1.20.120.160">
    <property type="entry name" value="HPT domain"/>
    <property type="match status" value="1"/>
</dbReference>
<feature type="transmembrane region" description="Helical" evidence="17">
    <location>
        <begin position="12"/>
        <end position="32"/>
    </location>
</feature>
<feature type="coiled-coil region" evidence="16">
    <location>
        <begin position="1215"/>
        <end position="1242"/>
    </location>
</feature>
<dbReference type="CDD" id="cd00130">
    <property type="entry name" value="PAS"/>
    <property type="match status" value="2"/>
</dbReference>
<dbReference type="Pfam" id="PF08447">
    <property type="entry name" value="PAS_3"/>
    <property type="match status" value="2"/>
</dbReference>
<evidence type="ECO:0000256" key="14">
    <source>
        <dbReference type="PROSITE-ProRule" id="PRU00110"/>
    </source>
</evidence>
<keyword evidence="5 15" id="KW-0597">Phosphoprotein</keyword>
<feature type="modified residue" description="4-aspartylphosphate" evidence="15">
    <location>
        <position position="1037"/>
    </location>
</feature>
<dbReference type="Gene3D" id="3.30.450.20">
    <property type="entry name" value="PAS domain"/>
    <property type="match status" value="2"/>
</dbReference>
<evidence type="ECO:0000259" key="23">
    <source>
        <dbReference type="PROSITE" id="PS50894"/>
    </source>
</evidence>
<dbReference type="GO" id="GO:0000155">
    <property type="term" value="F:phosphorelay sensor kinase activity"/>
    <property type="evidence" value="ECO:0007669"/>
    <property type="project" value="InterPro"/>
</dbReference>
<feature type="modified residue" description="Phosphohistidine" evidence="14">
    <location>
        <position position="1189"/>
    </location>
</feature>
<keyword evidence="16" id="KW-0175">Coiled coil</keyword>
<dbReference type="PANTHER" id="PTHR45339">
    <property type="entry name" value="HYBRID SIGNAL TRANSDUCTION HISTIDINE KINASE J"/>
    <property type="match status" value="1"/>
</dbReference>
<dbReference type="OrthoDB" id="5555106at2"/>
<reference evidence="24 25" key="1">
    <citation type="submission" date="2013-12" db="EMBL/GenBank/DDBJ databases">
        <authorList>
            <consortium name="DOE Joint Genome Institute"/>
            <person name="Muyzer G."/>
            <person name="Huntemann M."/>
            <person name="Han J."/>
            <person name="Chen A."/>
            <person name="Kyrpides N."/>
            <person name="Mavromatis K."/>
            <person name="Markowitz V."/>
            <person name="Palaniappan K."/>
            <person name="Ivanova N."/>
            <person name="Schaumberg A."/>
            <person name="Pati A."/>
            <person name="Liolios K."/>
            <person name="Nordberg H.P."/>
            <person name="Cantor M.N."/>
            <person name="Hua S.X."/>
            <person name="Woyke T."/>
        </authorList>
    </citation>
    <scope>NUCLEOTIDE SEQUENCE [LARGE SCALE GENOMIC DNA]</scope>
    <source>
        <strain evidence="24 25">ARh 1</strain>
    </source>
</reference>
<dbReference type="SUPFAM" id="SSF47384">
    <property type="entry name" value="Homodimeric domain of signal transducing histidine kinase"/>
    <property type="match status" value="1"/>
</dbReference>
<organism evidence="24 25">
    <name type="scientific">Thioalkalivibrio paradoxus ARh 1</name>
    <dbReference type="NCBI Taxonomy" id="713585"/>
    <lineage>
        <taxon>Bacteria</taxon>
        <taxon>Pseudomonadati</taxon>
        <taxon>Pseudomonadota</taxon>
        <taxon>Gammaproteobacteria</taxon>
        <taxon>Chromatiales</taxon>
        <taxon>Ectothiorhodospiraceae</taxon>
        <taxon>Thioalkalivibrio</taxon>
    </lineage>
</organism>
<dbReference type="PRINTS" id="PR00344">
    <property type="entry name" value="BCTRLSENSOR"/>
</dbReference>
<dbReference type="InterPro" id="IPR000700">
    <property type="entry name" value="PAS-assoc_C"/>
</dbReference>
<evidence type="ECO:0000256" key="7">
    <source>
        <dbReference type="ARBA" id="ARBA00022692"/>
    </source>
</evidence>
<evidence type="ECO:0000256" key="6">
    <source>
        <dbReference type="ARBA" id="ARBA00022679"/>
    </source>
</evidence>
<keyword evidence="25" id="KW-1185">Reference proteome</keyword>
<dbReference type="InterPro" id="IPR008207">
    <property type="entry name" value="Sig_transdc_His_kin_Hpt_dom"/>
</dbReference>
<evidence type="ECO:0000259" key="21">
    <source>
        <dbReference type="PROSITE" id="PS50113"/>
    </source>
</evidence>
<feature type="domain" description="HPt" evidence="23">
    <location>
        <begin position="1150"/>
        <end position="1248"/>
    </location>
</feature>
<dbReference type="SMART" id="SM00086">
    <property type="entry name" value="PAC"/>
    <property type="match status" value="2"/>
</dbReference>
<dbReference type="AlphaFoldDB" id="W0DNW2"/>
<feature type="domain" description="PAS" evidence="20">
    <location>
        <begin position="611"/>
        <end position="648"/>
    </location>
</feature>
<dbReference type="SUPFAM" id="SSF47226">
    <property type="entry name" value="Histidine-containing phosphotransfer domain, HPT domain"/>
    <property type="match status" value="1"/>
</dbReference>
<evidence type="ECO:0000256" key="4">
    <source>
        <dbReference type="ARBA" id="ARBA00022475"/>
    </source>
</evidence>
<dbReference type="GO" id="GO:0005524">
    <property type="term" value="F:ATP binding"/>
    <property type="evidence" value="ECO:0007669"/>
    <property type="project" value="UniProtKB-KW"/>
</dbReference>
<keyword evidence="10" id="KW-0067">ATP-binding</keyword>
<dbReference type="Pfam" id="PF00072">
    <property type="entry name" value="Response_reg"/>
    <property type="match status" value="1"/>
</dbReference>
<evidence type="ECO:0000259" key="19">
    <source>
        <dbReference type="PROSITE" id="PS50110"/>
    </source>
</evidence>
<keyword evidence="9 24" id="KW-0418">Kinase</keyword>
<dbReference type="STRING" id="713585.THITH_12525"/>
<dbReference type="PROSITE" id="PS50885">
    <property type="entry name" value="HAMP"/>
    <property type="match status" value="1"/>
</dbReference>
<evidence type="ECO:0000256" key="9">
    <source>
        <dbReference type="ARBA" id="ARBA00022777"/>
    </source>
</evidence>
<evidence type="ECO:0000256" key="3">
    <source>
        <dbReference type="ARBA" id="ARBA00012438"/>
    </source>
</evidence>
<evidence type="ECO:0000256" key="15">
    <source>
        <dbReference type="PROSITE-ProRule" id="PRU00169"/>
    </source>
</evidence>
<dbReference type="InterPro" id="IPR003594">
    <property type="entry name" value="HATPase_dom"/>
</dbReference>
<dbReference type="PROSITE" id="PS50112">
    <property type="entry name" value="PAS"/>
    <property type="match status" value="1"/>
</dbReference>
<dbReference type="InterPro" id="IPR029016">
    <property type="entry name" value="GAF-like_dom_sf"/>
</dbReference>
<dbReference type="CDD" id="cd17546">
    <property type="entry name" value="REC_hyHK_CKI1_RcsC-like"/>
    <property type="match status" value="1"/>
</dbReference>
<dbReference type="InterPro" id="IPR036890">
    <property type="entry name" value="HATPase_C_sf"/>
</dbReference>
<keyword evidence="6" id="KW-0808">Transferase</keyword>
<proteinExistence type="predicted"/>
<feature type="domain" description="HAMP" evidence="22">
    <location>
        <begin position="216"/>
        <end position="268"/>
    </location>
</feature>
<dbReference type="KEGG" id="tti:THITH_12525"/>
<dbReference type="NCBIfam" id="TIGR00229">
    <property type="entry name" value="sensory_box"/>
    <property type="match status" value="2"/>
</dbReference>
<keyword evidence="4" id="KW-1003">Cell membrane</keyword>
<feature type="domain" description="PAC" evidence="21">
    <location>
        <begin position="526"/>
        <end position="578"/>
    </location>
</feature>
<dbReference type="InterPro" id="IPR013655">
    <property type="entry name" value="PAS_fold_3"/>
</dbReference>
<evidence type="ECO:0000259" key="18">
    <source>
        <dbReference type="PROSITE" id="PS50109"/>
    </source>
</evidence>
<dbReference type="RefSeq" id="WP_006748403.1">
    <property type="nucleotide sequence ID" value="NZ_CP007029.1"/>
</dbReference>
<dbReference type="InterPro" id="IPR001789">
    <property type="entry name" value="Sig_transdc_resp-reg_receiver"/>
</dbReference>
<evidence type="ECO:0000256" key="13">
    <source>
        <dbReference type="ARBA" id="ARBA00023136"/>
    </source>
</evidence>
<dbReference type="EC" id="2.7.13.3" evidence="3"/>
<evidence type="ECO:0000256" key="1">
    <source>
        <dbReference type="ARBA" id="ARBA00000085"/>
    </source>
</evidence>
<evidence type="ECO:0000256" key="2">
    <source>
        <dbReference type="ARBA" id="ARBA00004651"/>
    </source>
</evidence>
<dbReference type="InterPro" id="IPR035965">
    <property type="entry name" value="PAS-like_dom_sf"/>
</dbReference>
<dbReference type="HOGENOM" id="CLU_265998_0_0_6"/>
<dbReference type="Proteomes" id="UP000005289">
    <property type="component" value="Chromosome"/>
</dbReference>
<dbReference type="InterPro" id="IPR003018">
    <property type="entry name" value="GAF"/>
</dbReference>
<keyword evidence="7 17" id="KW-0812">Transmembrane</keyword>
<comment type="catalytic activity">
    <reaction evidence="1">
        <text>ATP + protein L-histidine = ADP + protein N-phospho-L-histidine.</text>
        <dbReference type="EC" id="2.7.13.3"/>
    </reaction>
</comment>
<dbReference type="Pfam" id="PF02518">
    <property type="entry name" value="HATPase_c"/>
    <property type="match status" value="1"/>
</dbReference>
<feature type="transmembrane region" description="Helical" evidence="17">
    <location>
        <begin position="192"/>
        <end position="210"/>
    </location>
</feature>
<evidence type="ECO:0000313" key="24">
    <source>
        <dbReference type="EMBL" id="AHE98947.1"/>
    </source>
</evidence>
<feature type="domain" description="Histidine kinase" evidence="18">
    <location>
        <begin position="740"/>
        <end position="959"/>
    </location>
</feature>
<dbReference type="PROSITE" id="PS50110">
    <property type="entry name" value="RESPONSE_REGULATORY"/>
    <property type="match status" value="1"/>
</dbReference>
<dbReference type="InterPro" id="IPR001610">
    <property type="entry name" value="PAC"/>
</dbReference>
<dbReference type="InterPro" id="IPR036097">
    <property type="entry name" value="HisK_dim/P_sf"/>
</dbReference>
<comment type="subcellular location">
    <subcellularLocation>
        <location evidence="2">Cell membrane</location>
        <topology evidence="2">Multi-pass membrane protein</topology>
    </subcellularLocation>
</comment>
<feature type="domain" description="Response regulatory" evidence="19">
    <location>
        <begin position="988"/>
        <end position="1104"/>
    </location>
</feature>
<keyword evidence="13 17" id="KW-0472">Membrane</keyword>
<evidence type="ECO:0000256" key="17">
    <source>
        <dbReference type="SAM" id="Phobius"/>
    </source>
</evidence>
<dbReference type="SUPFAM" id="SSF55781">
    <property type="entry name" value="GAF domain-like"/>
    <property type="match status" value="1"/>
</dbReference>
<dbReference type="InterPro" id="IPR003661">
    <property type="entry name" value="HisK_dim/P_dom"/>
</dbReference>
<feature type="domain" description="PAC" evidence="21">
    <location>
        <begin position="652"/>
        <end position="704"/>
    </location>
</feature>
<dbReference type="Pfam" id="PF13185">
    <property type="entry name" value="GAF_2"/>
    <property type="match status" value="1"/>
</dbReference>
<evidence type="ECO:0000259" key="20">
    <source>
        <dbReference type="PROSITE" id="PS50112"/>
    </source>
</evidence>
<dbReference type="FunFam" id="3.30.565.10:FF:000010">
    <property type="entry name" value="Sensor histidine kinase RcsC"/>
    <property type="match status" value="1"/>
</dbReference>
<dbReference type="SUPFAM" id="SSF52172">
    <property type="entry name" value="CheY-like"/>
    <property type="match status" value="1"/>
</dbReference>
<keyword evidence="12" id="KW-0902">Two-component regulatory system</keyword>
<evidence type="ECO:0000259" key="22">
    <source>
        <dbReference type="PROSITE" id="PS50885"/>
    </source>
</evidence>
<dbReference type="PROSITE" id="PS50109">
    <property type="entry name" value="HIS_KIN"/>
    <property type="match status" value="1"/>
</dbReference>
<dbReference type="InterPro" id="IPR005467">
    <property type="entry name" value="His_kinase_dom"/>
</dbReference>